<dbReference type="Proteomes" id="UP000595095">
    <property type="component" value="Chromosome"/>
</dbReference>
<dbReference type="PROSITE" id="PS51318">
    <property type="entry name" value="TAT"/>
    <property type="match status" value="1"/>
</dbReference>
<proteinExistence type="predicted"/>
<gene>
    <name evidence="2" type="ORF">IT774_00940</name>
</gene>
<dbReference type="KEGG" id="smaa:IT774_00940"/>
<keyword evidence="1" id="KW-0732">Signal</keyword>
<dbReference type="NCBIfam" id="TIGR01409">
    <property type="entry name" value="TAT_signal_seq"/>
    <property type="match status" value="1"/>
</dbReference>
<dbReference type="PROSITE" id="PS51257">
    <property type="entry name" value="PROKAR_LIPOPROTEIN"/>
    <property type="match status" value="1"/>
</dbReference>
<dbReference type="InterPro" id="IPR006311">
    <property type="entry name" value="TAT_signal"/>
</dbReference>
<evidence type="ECO:0000313" key="3">
    <source>
        <dbReference type="Proteomes" id="UP000595095"/>
    </source>
</evidence>
<sequence length="34" mass="3720">MPDRRHLLKGLALTGAGLTLGACPWLEQTPCRML</sequence>
<accession>A0A7S9HD86</accession>
<keyword evidence="3" id="KW-1185">Reference proteome</keyword>
<dbReference type="Pfam" id="PF10518">
    <property type="entry name" value="TAT_signal"/>
    <property type="match status" value="1"/>
</dbReference>
<name>A0A7S9HD86_9ALTE</name>
<evidence type="ECO:0000313" key="2">
    <source>
        <dbReference type="EMBL" id="QPG05869.1"/>
    </source>
</evidence>
<evidence type="ECO:0000256" key="1">
    <source>
        <dbReference type="ARBA" id="ARBA00022729"/>
    </source>
</evidence>
<dbReference type="InterPro" id="IPR019546">
    <property type="entry name" value="TAT_signal_bac_arc"/>
</dbReference>
<protein>
    <submittedName>
        <fullName evidence="2">Twin-arginine translocation signal domain-containing protein</fullName>
    </submittedName>
</protein>
<dbReference type="AlphaFoldDB" id="A0A7S9HD86"/>
<reference evidence="2 3" key="1">
    <citation type="submission" date="2020-11" db="EMBL/GenBank/DDBJ databases">
        <title>Complete genome sequence for Salinimonas sp. strain G2-b.</title>
        <authorList>
            <person name="Park S.-J."/>
        </authorList>
    </citation>
    <scope>NUCLEOTIDE SEQUENCE [LARGE SCALE GENOMIC DNA]</scope>
    <source>
        <strain evidence="2 3">G2-b</strain>
    </source>
</reference>
<organism evidence="2 3">
    <name type="scientific">Salinimonas marina</name>
    <dbReference type="NCBI Taxonomy" id="2785918"/>
    <lineage>
        <taxon>Bacteria</taxon>
        <taxon>Pseudomonadati</taxon>
        <taxon>Pseudomonadota</taxon>
        <taxon>Gammaproteobacteria</taxon>
        <taxon>Alteromonadales</taxon>
        <taxon>Alteromonadaceae</taxon>
        <taxon>Alteromonas/Salinimonas group</taxon>
        <taxon>Salinimonas</taxon>
    </lineage>
</organism>
<dbReference type="EMBL" id="CP064795">
    <property type="protein sequence ID" value="QPG05869.1"/>
    <property type="molecule type" value="Genomic_DNA"/>
</dbReference>